<feature type="domain" description="SAF" evidence="1">
    <location>
        <begin position="49"/>
        <end position="84"/>
    </location>
</feature>
<feature type="domain" description="Flp pilus assembly protein RcpC/CpaB" evidence="2">
    <location>
        <begin position="136"/>
        <end position="236"/>
    </location>
</feature>
<evidence type="ECO:0000259" key="1">
    <source>
        <dbReference type="Pfam" id="PF08666"/>
    </source>
</evidence>
<accession>A0A1G7FCB1</accession>
<dbReference type="EMBL" id="FNAY01000003">
    <property type="protein sequence ID" value="SDE73522.1"/>
    <property type="molecule type" value="Genomic_DNA"/>
</dbReference>
<organism evidence="3 4">
    <name type="scientific">Rhodobacter capsulatus</name>
    <name type="common">Rhodopseudomonas capsulata</name>
    <dbReference type="NCBI Taxonomy" id="1061"/>
    <lineage>
        <taxon>Bacteria</taxon>
        <taxon>Pseudomonadati</taxon>
        <taxon>Pseudomonadota</taxon>
        <taxon>Alphaproteobacteria</taxon>
        <taxon>Rhodobacterales</taxon>
        <taxon>Rhodobacter group</taxon>
        <taxon>Rhodobacter</taxon>
    </lineage>
</organism>
<dbReference type="Pfam" id="PF16976">
    <property type="entry name" value="RcpC"/>
    <property type="match status" value="1"/>
</dbReference>
<dbReference type="CDD" id="cd11614">
    <property type="entry name" value="SAF_CpaB_FlgA_like"/>
    <property type="match status" value="1"/>
</dbReference>
<dbReference type="OrthoDB" id="163768at2"/>
<dbReference type="AlphaFoldDB" id="A0A1G7FCB1"/>
<protein>
    <submittedName>
        <fullName evidence="3">Pilus assembly protein CpaB</fullName>
    </submittedName>
</protein>
<name>A0A1G7FCB1_RHOCA</name>
<dbReference type="InterPro" id="IPR013974">
    <property type="entry name" value="SAF"/>
</dbReference>
<sequence>MRMIVALVLVLGVALASLAVYMAQQQIAQFQVERDFLVAERRNAPQLVDVVVLRRPLAYGERFTAADLGVIKMQVGHLPAGIFHSVATPQDAPEEARAASVFPGGETRPRAALRAYDAYEAILGNKITAPGVDAGITASLSPNMRAFTISVNATTWVSGFLRPGDRVDVYWSGEVNGGRVTKLIDTNLKLIAIDQSADADRAEETQLATTVTAEVTPEQVASLTLAQGTGQLTLSLVGMQNTADLGSIEIDRNKLLGIQAQEAVKVEAERVCTIKMRKGTDVVEMPIPCKE</sequence>
<dbReference type="RefSeq" id="WP_074553001.1">
    <property type="nucleotide sequence ID" value="NZ_CP119563.1"/>
</dbReference>
<proteinExistence type="predicted"/>
<evidence type="ECO:0000313" key="4">
    <source>
        <dbReference type="Proteomes" id="UP000183812"/>
    </source>
</evidence>
<evidence type="ECO:0000259" key="2">
    <source>
        <dbReference type="Pfam" id="PF16976"/>
    </source>
</evidence>
<dbReference type="InterPro" id="IPR017592">
    <property type="entry name" value="Pilus_assmbl_Flp-typ_CpaB"/>
</dbReference>
<dbReference type="InterPro" id="IPR031571">
    <property type="entry name" value="RcpC_dom"/>
</dbReference>
<dbReference type="Proteomes" id="UP000183812">
    <property type="component" value="Unassembled WGS sequence"/>
</dbReference>
<reference evidence="3 4" key="1">
    <citation type="submission" date="2016-10" db="EMBL/GenBank/DDBJ databases">
        <authorList>
            <person name="de Groot N.N."/>
        </authorList>
    </citation>
    <scope>NUCLEOTIDE SEQUENCE [LARGE SCALE GENOMIC DNA]</scope>
    <source>
        <strain evidence="4">DSM 938 / 37b4</strain>
    </source>
</reference>
<evidence type="ECO:0000313" key="3">
    <source>
        <dbReference type="EMBL" id="SDE73522.1"/>
    </source>
</evidence>
<gene>
    <name evidence="3" type="ORF">SAMN04244550_00936</name>
</gene>
<dbReference type="NCBIfam" id="TIGR03177">
    <property type="entry name" value="pilus_cpaB"/>
    <property type="match status" value="1"/>
</dbReference>
<dbReference type="Pfam" id="PF08666">
    <property type="entry name" value="SAF"/>
    <property type="match status" value="1"/>
</dbReference>